<dbReference type="SUPFAM" id="SSF52540">
    <property type="entry name" value="P-loop containing nucleoside triphosphate hydrolases"/>
    <property type="match status" value="1"/>
</dbReference>
<feature type="region of interest" description="Disordered" evidence="1">
    <location>
        <begin position="311"/>
        <end position="368"/>
    </location>
</feature>
<evidence type="ECO:0000256" key="1">
    <source>
        <dbReference type="SAM" id="MobiDB-lite"/>
    </source>
</evidence>
<name>A0A7Z0VIW8_9GAMM</name>
<dbReference type="OrthoDB" id="9780149at2"/>
<dbReference type="CDD" id="cd00009">
    <property type="entry name" value="AAA"/>
    <property type="match status" value="1"/>
</dbReference>
<dbReference type="InterPro" id="IPR036366">
    <property type="entry name" value="PGBDSf"/>
</dbReference>
<evidence type="ECO:0000259" key="2">
    <source>
        <dbReference type="SMART" id="SM00382"/>
    </source>
</evidence>
<dbReference type="Pfam" id="PF13401">
    <property type="entry name" value="AAA_22"/>
    <property type="match status" value="1"/>
</dbReference>
<feature type="compositionally biased region" description="Polar residues" evidence="1">
    <location>
        <begin position="348"/>
        <end position="360"/>
    </location>
</feature>
<dbReference type="Gene3D" id="3.40.50.300">
    <property type="entry name" value="P-loop containing nucleotide triphosphate hydrolases"/>
    <property type="match status" value="1"/>
</dbReference>
<feature type="compositionally biased region" description="Polar residues" evidence="1">
    <location>
        <begin position="330"/>
        <end position="340"/>
    </location>
</feature>
<dbReference type="EMBL" id="MARB01000028">
    <property type="protein sequence ID" value="ODJ86076.1"/>
    <property type="molecule type" value="Genomic_DNA"/>
</dbReference>
<dbReference type="Gene3D" id="1.10.101.10">
    <property type="entry name" value="PGBD-like superfamily/PGBD"/>
    <property type="match status" value="1"/>
</dbReference>
<dbReference type="PANTHER" id="PTHR35894:SF1">
    <property type="entry name" value="PHOSPHORIBULOKINASE _ URIDINE KINASE FAMILY"/>
    <property type="match status" value="1"/>
</dbReference>
<dbReference type="InterPro" id="IPR003593">
    <property type="entry name" value="AAA+_ATPase"/>
</dbReference>
<dbReference type="Proteomes" id="UP000094769">
    <property type="component" value="Unassembled WGS sequence"/>
</dbReference>
<accession>A0A7Z0VIW8</accession>
<dbReference type="InterPro" id="IPR052026">
    <property type="entry name" value="ExeA_AAA_ATPase_DNA-bind"/>
</dbReference>
<dbReference type="InterPro" id="IPR036365">
    <property type="entry name" value="PGBD-like_sf"/>
</dbReference>
<proteinExistence type="predicted"/>
<dbReference type="AlphaFoldDB" id="A0A7Z0VIW8"/>
<dbReference type="InterPro" id="IPR027417">
    <property type="entry name" value="P-loop_NTPase"/>
</dbReference>
<dbReference type="Pfam" id="PF01471">
    <property type="entry name" value="PG_binding_1"/>
    <property type="match status" value="1"/>
</dbReference>
<dbReference type="InterPro" id="IPR049945">
    <property type="entry name" value="AAA_22"/>
</dbReference>
<organism evidence="3 4">
    <name type="scientific">Candidatus Thiodiazotropha endolucinida</name>
    <dbReference type="NCBI Taxonomy" id="1655433"/>
    <lineage>
        <taxon>Bacteria</taxon>
        <taxon>Pseudomonadati</taxon>
        <taxon>Pseudomonadota</taxon>
        <taxon>Gammaproteobacteria</taxon>
        <taxon>Chromatiales</taxon>
        <taxon>Sedimenticolaceae</taxon>
        <taxon>Candidatus Thiodiazotropha</taxon>
    </lineage>
</organism>
<sequence length="606" mass="67029">MYQNYFGLTEDPFSITPDPKYLFLSERHRNGFAHLLYGVTEGGGFLQLTGGVGTGKTLLCRKLLAELPRAVDVAFIFNPRLTPLELVAAICDELHILYPIGCNSIKEIVDFLNAFLLESHSQGRRTVVIIDEAQNLSYESLEQIRLLTNLETQKHKLLQIILVGQPELRSLLQQERLRQLAQRVTARYHLTPLSKSETGAYVLHRLKVAGAQHPLFNAGALRYIYRYSGGVPRVINILCHRGMLMAYGNHAKQVTGGMIKRVYQELSGQGESSRRQLAWSWGLVALLGFTLAVLLVWNDEQLSRLIPSLSSTEAQTGNPPVERNLPEQPAMTTAQQQPVNSAVAAESPTLTSLDTASPSETAKAPQPYVVLTDTNAASGSLEEVASTGVADKEVARVDDDQTGLGAMLGNENSAFVTLFGYWQSVYPTEGESRSSCDKAQEVGLSCIYGRGSWENLAYYNRPAVLELIMADGQRYNVVATALTDDDVTLDLNGRRFNFSREEIDQLWTGSYIILWRPPKLSSESLTIGHIGKDVAWLKSMLDRIEGIETGFDPLNAKFDLQTQQRVMRFQRSQGLLADGIVGKQTLIQLNGSVVDSTKPVLRRTGG</sequence>
<dbReference type="SUPFAM" id="SSF47090">
    <property type="entry name" value="PGBD-like"/>
    <property type="match status" value="1"/>
</dbReference>
<dbReference type="SMART" id="SM00382">
    <property type="entry name" value="AAA"/>
    <property type="match status" value="1"/>
</dbReference>
<dbReference type="GO" id="GO:0016887">
    <property type="term" value="F:ATP hydrolysis activity"/>
    <property type="evidence" value="ECO:0007669"/>
    <property type="project" value="InterPro"/>
</dbReference>
<reference evidence="3 4" key="1">
    <citation type="submission" date="2016-06" db="EMBL/GenBank/DDBJ databases">
        <title>Genome sequence of endosymbiont of Candidatus Endolucinida thiodiazotropha.</title>
        <authorList>
            <person name="Poehlein A."/>
            <person name="Koenig S."/>
            <person name="Heiden S.E."/>
            <person name="Thuermer A."/>
            <person name="Voget S."/>
            <person name="Daniel R."/>
            <person name="Markert S."/>
            <person name="Gros O."/>
            <person name="Schweder T."/>
        </authorList>
    </citation>
    <scope>NUCLEOTIDE SEQUENCE [LARGE SCALE GENOMIC DNA]</scope>
    <source>
        <strain evidence="3 4">COS</strain>
    </source>
</reference>
<dbReference type="RefSeq" id="WP_069127774.1">
    <property type="nucleotide sequence ID" value="NZ_MARB01000028.1"/>
</dbReference>
<feature type="domain" description="AAA+ ATPase" evidence="2">
    <location>
        <begin position="42"/>
        <end position="187"/>
    </location>
</feature>
<evidence type="ECO:0000313" key="4">
    <source>
        <dbReference type="Proteomes" id="UP000094769"/>
    </source>
</evidence>
<keyword evidence="4" id="KW-1185">Reference proteome</keyword>
<dbReference type="Gene3D" id="3.90.70.10">
    <property type="entry name" value="Cysteine proteinases"/>
    <property type="match status" value="1"/>
</dbReference>
<comment type="caution">
    <text evidence="3">The sequence shown here is derived from an EMBL/GenBank/DDBJ whole genome shotgun (WGS) entry which is preliminary data.</text>
</comment>
<protein>
    <submittedName>
        <fullName evidence="3">Putative general secretion pathway protein A</fullName>
    </submittedName>
</protein>
<evidence type="ECO:0000313" key="3">
    <source>
        <dbReference type="EMBL" id="ODJ86076.1"/>
    </source>
</evidence>
<dbReference type="PANTHER" id="PTHR35894">
    <property type="entry name" value="GENERAL SECRETION PATHWAY PROTEIN A-RELATED"/>
    <property type="match status" value="1"/>
</dbReference>
<dbReference type="InterPro" id="IPR002477">
    <property type="entry name" value="Peptidoglycan-bd-like"/>
</dbReference>
<gene>
    <name evidence="3" type="primary">gspA_2</name>
    <name evidence="3" type="ORF">CODIS_37110</name>
</gene>